<sequence>MEESGVNPTSPGVSPVQLSDCLEDLLKFILQSSINGTLAFNLGLSPDFCSGLLNNDHYNNEDVNHPSHLQISPSSNDISEGVPSYPLYKKFASALQQCIISGSFFSTSEKVPELVSEDESLQDMKIQWNELISQKGSELLHMLNSIKFEIHVQEPYFSQLKDGMKTVEGRCAVGNYNRIQSGDLVFFNKCLMLEVQDVRHYSSFLEMLKAETLKVVLPGLLTIEEGEKVYRNFYTKEKEQSNGVLAICVGRPASQPYTVLSDGLGHKGIQSLLGLKQTVGTISEALPPPRSTLLSSFALPHKSNRLVLEMDYIDDSDVIIGAELKVFDAVYRFYVDEKIKGCTLTEGARALTKHVNRCSSNYWGKVEGNDFNKNQLANEVITHIIGHCQWLNVHIVQPHGAVFEIRNSQGYGARWSADGTKEFYTCLIFVMILCFDSEYLVCNQFIGYLEPYMDNGHLKKWRH</sequence>
<dbReference type="InterPro" id="IPR007374">
    <property type="entry name" value="ASCH_domain"/>
</dbReference>
<dbReference type="PANTHER" id="PTHR34204:SF2">
    <property type="entry name" value="RNA-BINDING ASCH DOMAIN PROTEIN"/>
    <property type="match status" value="1"/>
</dbReference>
<evidence type="ECO:0000313" key="2">
    <source>
        <dbReference type="EnsemblPlants" id="AUR62002356-RA:cds"/>
    </source>
</evidence>
<dbReference type="OMA" id="RLAMDII"/>
<dbReference type="PANTHER" id="PTHR34204">
    <property type="entry name" value="RNA-BINDING ASCH DOMAIN PROTEIN"/>
    <property type="match status" value="1"/>
</dbReference>
<keyword evidence="3" id="KW-1185">Reference proteome</keyword>
<reference evidence="2" key="1">
    <citation type="journal article" date="2017" name="Nature">
        <title>The genome of Chenopodium quinoa.</title>
        <authorList>
            <person name="Jarvis D.E."/>
            <person name="Ho Y.S."/>
            <person name="Lightfoot D.J."/>
            <person name="Schmoeckel S.M."/>
            <person name="Li B."/>
            <person name="Borm T.J.A."/>
            <person name="Ohyanagi H."/>
            <person name="Mineta K."/>
            <person name="Michell C.T."/>
            <person name="Saber N."/>
            <person name="Kharbatia N.M."/>
            <person name="Rupper R.R."/>
            <person name="Sharp A.R."/>
            <person name="Dally N."/>
            <person name="Boughton B.A."/>
            <person name="Woo Y.H."/>
            <person name="Gao G."/>
            <person name="Schijlen E.G.W.M."/>
            <person name="Guo X."/>
            <person name="Momin A.A."/>
            <person name="Negrao S."/>
            <person name="Al-Babili S."/>
            <person name="Gehring C."/>
            <person name="Roessner U."/>
            <person name="Jung C."/>
            <person name="Murphy K."/>
            <person name="Arold S.T."/>
            <person name="Gojobori T."/>
            <person name="van der Linden C.G."/>
            <person name="van Loo E.N."/>
            <person name="Jellen E.N."/>
            <person name="Maughan P.J."/>
            <person name="Tester M."/>
        </authorList>
    </citation>
    <scope>NUCLEOTIDE SEQUENCE [LARGE SCALE GENOMIC DNA]</scope>
    <source>
        <strain evidence="2">cv. PI 614886</strain>
    </source>
</reference>
<dbReference type="InterPro" id="IPR015947">
    <property type="entry name" value="PUA-like_sf"/>
</dbReference>
<dbReference type="EnsemblPlants" id="AUR62002356-RA">
    <property type="protein sequence ID" value="AUR62002356-RA:cds"/>
    <property type="gene ID" value="AUR62002356"/>
</dbReference>
<dbReference type="Gene3D" id="2.30.130.30">
    <property type="entry name" value="Hypothetical protein"/>
    <property type="match status" value="1"/>
</dbReference>
<evidence type="ECO:0000313" key="3">
    <source>
        <dbReference type="Proteomes" id="UP000596660"/>
    </source>
</evidence>
<dbReference type="SUPFAM" id="SSF88697">
    <property type="entry name" value="PUA domain-like"/>
    <property type="match status" value="1"/>
</dbReference>
<dbReference type="Proteomes" id="UP000596660">
    <property type="component" value="Unplaced"/>
</dbReference>
<accession>A0A803KTJ8</accession>
<reference evidence="2" key="2">
    <citation type="submission" date="2021-03" db="UniProtKB">
        <authorList>
            <consortium name="EnsemblPlants"/>
        </authorList>
    </citation>
    <scope>IDENTIFICATION</scope>
</reference>
<protein>
    <recommendedName>
        <fullName evidence="1">ASCH domain-containing protein</fullName>
    </recommendedName>
</protein>
<dbReference type="CDD" id="cd06555">
    <property type="entry name" value="ASCH_PF0470_like"/>
    <property type="match status" value="1"/>
</dbReference>
<feature type="domain" description="ASCH" evidence="1">
    <location>
        <begin position="150"/>
        <end position="253"/>
    </location>
</feature>
<proteinExistence type="predicted"/>
<organism evidence="2 3">
    <name type="scientific">Chenopodium quinoa</name>
    <name type="common">Quinoa</name>
    <dbReference type="NCBI Taxonomy" id="63459"/>
    <lineage>
        <taxon>Eukaryota</taxon>
        <taxon>Viridiplantae</taxon>
        <taxon>Streptophyta</taxon>
        <taxon>Embryophyta</taxon>
        <taxon>Tracheophyta</taxon>
        <taxon>Spermatophyta</taxon>
        <taxon>Magnoliopsida</taxon>
        <taxon>eudicotyledons</taxon>
        <taxon>Gunneridae</taxon>
        <taxon>Pentapetalae</taxon>
        <taxon>Caryophyllales</taxon>
        <taxon>Chenopodiaceae</taxon>
        <taxon>Chenopodioideae</taxon>
        <taxon>Atripliceae</taxon>
        <taxon>Chenopodium</taxon>
    </lineage>
</organism>
<name>A0A803KTJ8_CHEQI</name>
<evidence type="ECO:0000259" key="1">
    <source>
        <dbReference type="SMART" id="SM01022"/>
    </source>
</evidence>
<dbReference type="SMART" id="SM01022">
    <property type="entry name" value="ASCH"/>
    <property type="match status" value="1"/>
</dbReference>
<dbReference type="AlphaFoldDB" id="A0A803KTJ8"/>
<dbReference type="Gramene" id="AUR62002356-RA">
    <property type="protein sequence ID" value="AUR62002356-RA:cds"/>
    <property type="gene ID" value="AUR62002356"/>
</dbReference>
<dbReference type="Pfam" id="PF04266">
    <property type="entry name" value="ASCH"/>
    <property type="match status" value="1"/>
</dbReference>